<protein>
    <submittedName>
        <fullName evidence="1">Uncharacterized protein</fullName>
    </submittedName>
</protein>
<sequence length="59" mass="7156">MISFYSIIFKLTFKLKNSQIFHMIFDQKILMFLVDSYKCLKLIILFELILTHFNFCSIL</sequence>
<proteinExistence type="predicted"/>
<gene>
    <name evidence="1" type="ORF">BpHYR1_020304</name>
</gene>
<keyword evidence="2" id="KW-1185">Reference proteome</keyword>
<organism evidence="1 2">
    <name type="scientific">Brachionus plicatilis</name>
    <name type="common">Marine rotifer</name>
    <name type="synonym">Brachionus muelleri</name>
    <dbReference type="NCBI Taxonomy" id="10195"/>
    <lineage>
        <taxon>Eukaryota</taxon>
        <taxon>Metazoa</taxon>
        <taxon>Spiralia</taxon>
        <taxon>Gnathifera</taxon>
        <taxon>Rotifera</taxon>
        <taxon>Eurotatoria</taxon>
        <taxon>Monogononta</taxon>
        <taxon>Pseudotrocha</taxon>
        <taxon>Ploima</taxon>
        <taxon>Brachionidae</taxon>
        <taxon>Brachionus</taxon>
    </lineage>
</organism>
<dbReference type="EMBL" id="REGN01003701">
    <property type="protein sequence ID" value="RNA21268.1"/>
    <property type="molecule type" value="Genomic_DNA"/>
</dbReference>
<evidence type="ECO:0000313" key="1">
    <source>
        <dbReference type="EMBL" id="RNA21268.1"/>
    </source>
</evidence>
<evidence type="ECO:0000313" key="2">
    <source>
        <dbReference type="Proteomes" id="UP000276133"/>
    </source>
</evidence>
<comment type="caution">
    <text evidence="1">The sequence shown here is derived from an EMBL/GenBank/DDBJ whole genome shotgun (WGS) entry which is preliminary data.</text>
</comment>
<dbReference type="Proteomes" id="UP000276133">
    <property type="component" value="Unassembled WGS sequence"/>
</dbReference>
<accession>A0A3M7RDD8</accession>
<name>A0A3M7RDD8_BRAPC</name>
<dbReference type="AlphaFoldDB" id="A0A3M7RDD8"/>
<reference evidence="1 2" key="1">
    <citation type="journal article" date="2018" name="Sci. Rep.">
        <title>Genomic signatures of local adaptation to the degree of environmental predictability in rotifers.</title>
        <authorList>
            <person name="Franch-Gras L."/>
            <person name="Hahn C."/>
            <person name="Garcia-Roger E.M."/>
            <person name="Carmona M.J."/>
            <person name="Serra M."/>
            <person name="Gomez A."/>
        </authorList>
    </citation>
    <scope>NUCLEOTIDE SEQUENCE [LARGE SCALE GENOMIC DNA]</scope>
    <source>
        <strain evidence="1">HYR1</strain>
    </source>
</reference>